<protein>
    <submittedName>
        <fullName evidence="1">Uncharacterized protein</fullName>
    </submittedName>
</protein>
<name>A0AAD5T817_9FUNG</name>
<gene>
    <name evidence="1" type="ORF">HK100_000826</name>
</gene>
<evidence type="ECO:0000313" key="1">
    <source>
        <dbReference type="EMBL" id="KAJ3137202.1"/>
    </source>
</evidence>
<proteinExistence type="predicted"/>
<organism evidence="1 2">
    <name type="scientific">Physocladia obscura</name>
    <dbReference type="NCBI Taxonomy" id="109957"/>
    <lineage>
        <taxon>Eukaryota</taxon>
        <taxon>Fungi</taxon>
        <taxon>Fungi incertae sedis</taxon>
        <taxon>Chytridiomycota</taxon>
        <taxon>Chytridiomycota incertae sedis</taxon>
        <taxon>Chytridiomycetes</taxon>
        <taxon>Chytridiales</taxon>
        <taxon>Chytriomycetaceae</taxon>
        <taxon>Physocladia</taxon>
    </lineage>
</organism>
<dbReference type="EMBL" id="JADGJH010000117">
    <property type="protein sequence ID" value="KAJ3137202.1"/>
    <property type="molecule type" value="Genomic_DNA"/>
</dbReference>
<dbReference type="Proteomes" id="UP001211907">
    <property type="component" value="Unassembled WGS sequence"/>
</dbReference>
<keyword evidence="2" id="KW-1185">Reference proteome</keyword>
<sequence length="87" mass="9594">MMTDMAVIKTWTQTVMSLEVQELIYQETVIFEDPLVAGFENTDDEDDESQHHKVAAVIILKPFEAATECDVVISLDGDEVSNDSSGG</sequence>
<evidence type="ECO:0000313" key="2">
    <source>
        <dbReference type="Proteomes" id="UP001211907"/>
    </source>
</evidence>
<reference evidence="1" key="1">
    <citation type="submission" date="2020-05" db="EMBL/GenBank/DDBJ databases">
        <title>Phylogenomic resolution of chytrid fungi.</title>
        <authorList>
            <person name="Stajich J.E."/>
            <person name="Amses K."/>
            <person name="Simmons R."/>
            <person name="Seto K."/>
            <person name="Myers J."/>
            <person name="Bonds A."/>
            <person name="Quandt C.A."/>
            <person name="Barry K."/>
            <person name="Liu P."/>
            <person name="Grigoriev I."/>
            <person name="Longcore J.E."/>
            <person name="James T.Y."/>
        </authorList>
    </citation>
    <scope>NUCLEOTIDE SEQUENCE</scope>
    <source>
        <strain evidence="1">JEL0513</strain>
    </source>
</reference>
<comment type="caution">
    <text evidence="1">The sequence shown here is derived from an EMBL/GenBank/DDBJ whole genome shotgun (WGS) entry which is preliminary data.</text>
</comment>
<accession>A0AAD5T817</accession>
<dbReference type="AlphaFoldDB" id="A0AAD5T817"/>